<evidence type="ECO:0000256" key="3">
    <source>
        <dbReference type="ARBA" id="ARBA00023015"/>
    </source>
</evidence>
<keyword evidence="5 7" id="KW-0804">Transcription</keyword>
<organism evidence="10 11">
    <name type="scientific">Caldicellulosiruptor changbaiensis</name>
    <dbReference type="NCBI Taxonomy" id="1222016"/>
    <lineage>
        <taxon>Bacteria</taxon>
        <taxon>Bacillati</taxon>
        <taxon>Bacillota</taxon>
        <taxon>Bacillota incertae sedis</taxon>
        <taxon>Caldicellulosiruptorales</taxon>
        <taxon>Caldicellulosiruptoraceae</taxon>
        <taxon>Caldicellulosiruptor</taxon>
    </lineage>
</organism>
<evidence type="ECO:0000256" key="2">
    <source>
        <dbReference type="ARBA" id="ARBA00022491"/>
    </source>
</evidence>
<keyword evidence="3 7" id="KW-0805">Transcription regulation</keyword>
<comment type="subcellular location">
    <subcellularLocation>
        <location evidence="7">Cytoplasm</location>
    </subcellularLocation>
</comment>
<dbReference type="Pfam" id="PF08222">
    <property type="entry name" value="HTH_CodY"/>
    <property type="match status" value="1"/>
</dbReference>
<dbReference type="GO" id="GO:0003700">
    <property type="term" value="F:DNA-binding transcription factor activity"/>
    <property type="evidence" value="ECO:0007669"/>
    <property type="project" value="InterPro"/>
</dbReference>
<dbReference type="PANTHER" id="PTHR40062:SF1">
    <property type="entry name" value="GLOBAL TRANSCRIPTIONAL REGULATOR CODY"/>
    <property type="match status" value="1"/>
</dbReference>
<evidence type="ECO:0000259" key="8">
    <source>
        <dbReference type="Pfam" id="PF06018"/>
    </source>
</evidence>
<feature type="domain" description="Global transcriptional regulator CodY N-terminal" evidence="8">
    <location>
        <begin position="4"/>
        <end position="179"/>
    </location>
</feature>
<dbReference type="InterPro" id="IPR036390">
    <property type="entry name" value="WH_DNA-bd_sf"/>
</dbReference>
<comment type="function">
    <text evidence="7">DNA-binding global transcriptional regulator which is involved in the adaptive response to starvation and acts by directly or indirectly controlling the expression of numerous genes in response to nutrient availability. During rapid exponential growth, CodY is highly active and represses genes whose products allow adaptation to nutrient depletion.</text>
</comment>
<dbReference type="SUPFAM" id="SSF46785">
    <property type="entry name" value="Winged helix' DNA-binding domain"/>
    <property type="match status" value="1"/>
</dbReference>
<dbReference type="HAMAP" id="MF_00621">
    <property type="entry name" value="HTH_type_CodY"/>
    <property type="match status" value="1"/>
</dbReference>
<reference evidence="10 11" key="1">
    <citation type="submission" date="2018-12" db="EMBL/GenBank/DDBJ databases">
        <title>Genome sequence from the cellulolytic species, Caldicellulosiruptor changbaiensis.</title>
        <authorList>
            <person name="Blumer-Schuette S.E."/>
            <person name="Mendoza C."/>
        </authorList>
    </citation>
    <scope>NUCLEOTIDE SEQUENCE [LARGE SCALE GENOMIC DNA]</scope>
    <source>
        <strain evidence="10 11">CBS-Z</strain>
    </source>
</reference>
<feature type="region of interest" description="GAF domain" evidence="7">
    <location>
        <begin position="1"/>
        <end position="156"/>
    </location>
</feature>
<proteinExistence type="inferred from homology"/>
<keyword evidence="1 7" id="KW-0963">Cytoplasm</keyword>
<dbReference type="GO" id="GO:0005525">
    <property type="term" value="F:GTP binding"/>
    <property type="evidence" value="ECO:0007669"/>
    <property type="project" value="InterPro"/>
</dbReference>
<evidence type="ECO:0000256" key="6">
    <source>
        <dbReference type="ARBA" id="ARBA00034538"/>
    </source>
</evidence>
<comment type="similarity">
    <text evidence="7">Belongs to the CodY family.</text>
</comment>
<evidence type="ECO:0000256" key="7">
    <source>
        <dbReference type="HAMAP-Rule" id="MF_00621"/>
    </source>
</evidence>
<dbReference type="PIRSF" id="PIRSF011572">
    <property type="entry name" value="GTP_sensing_CodY"/>
    <property type="match status" value="1"/>
</dbReference>
<name>A0A3T0D397_9FIRM</name>
<gene>
    <name evidence="7 10" type="primary">codY</name>
    <name evidence="10" type="ORF">ELD05_03275</name>
</gene>
<evidence type="ECO:0000256" key="4">
    <source>
        <dbReference type="ARBA" id="ARBA00023125"/>
    </source>
</evidence>
<keyword evidence="2 7" id="KW-0678">Repressor</keyword>
<dbReference type="Pfam" id="PF06018">
    <property type="entry name" value="CodY"/>
    <property type="match status" value="1"/>
</dbReference>
<sequence>MQQSLLEKVRKINRIVQSKEKEILDFQKLCCVLGDVTDSSVFFIDANGKVFSKYLMPFVNVDLKLSENERLSSEIQKFLWSFVDTRVNLTLSEIARVVEIESTKVDIKDVVCAIIPIIGGTRRFGTVFSLKSYANFTEDDVILLEYVATIIGFDLLNLTKEEDEEEKKKREMIRSAIDTLSISELEALIHIFEELKTNEGLLVASKIADKVGITRSVIVNALRKFESAGLIETRSLGLKGTYIKVLNDMVRSEIEKYKDKLKVK</sequence>
<dbReference type="GO" id="GO:0005737">
    <property type="term" value="C:cytoplasm"/>
    <property type="evidence" value="ECO:0007669"/>
    <property type="project" value="UniProtKB-SubCell"/>
</dbReference>
<dbReference type="GO" id="GO:0003677">
    <property type="term" value="F:DNA binding"/>
    <property type="evidence" value="ECO:0007669"/>
    <property type="project" value="UniProtKB-UniRule"/>
</dbReference>
<evidence type="ECO:0000313" key="11">
    <source>
        <dbReference type="Proteomes" id="UP000282930"/>
    </source>
</evidence>
<dbReference type="InterPro" id="IPR013198">
    <property type="entry name" value="GTP_trans_reg_CodY_C"/>
</dbReference>
<dbReference type="RefSeq" id="WP_127351343.1">
    <property type="nucleotide sequence ID" value="NZ_CP034791.1"/>
</dbReference>
<dbReference type="InterPro" id="IPR014154">
    <property type="entry name" value="CodY"/>
</dbReference>
<dbReference type="NCBIfam" id="NF003170">
    <property type="entry name" value="PRK04158.1"/>
    <property type="match status" value="1"/>
</dbReference>
<feature type="domain" description="Global transcriptional regulator CodY C-terminal" evidence="9">
    <location>
        <begin position="199"/>
        <end position="258"/>
    </location>
</feature>
<dbReference type="AlphaFoldDB" id="A0A3T0D397"/>
<dbReference type="GO" id="GO:0045892">
    <property type="term" value="P:negative regulation of DNA-templated transcription"/>
    <property type="evidence" value="ECO:0007669"/>
    <property type="project" value="UniProtKB-UniRule"/>
</dbReference>
<dbReference type="Gene3D" id="3.30.450.40">
    <property type="match status" value="1"/>
</dbReference>
<accession>A0A3T0D397</accession>
<keyword evidence="4 7" id="KW-0238">DNA-binding</keyword>
<dbReference type="InterPro" id="IPR036388">
    <property type="entry name" value="WH-like_DNA-bd_sf"/>
</dbReference>
<dbReference type="InterPro" id="IPR029016">
    <property type="entry name" value="GAF-like_dom_sf"/>
</dbReference>
<keyword evidence="11" id="KW-1185">Reference proteome</keyword>
<evidence type="ECO:0000313" key="10">
    <source>
        <dbReference type="EMBL" id="AZT89751.1"/>
    </source>
</evidence>
<protein>
    <recommendedName>
        <fullName evidence="6 7">Global transcriptional regulator CodY</fullName>
    </recommendedName>
</protein>
<dbReference type="InterPro" id="IPR010312">
    <property type="entry name" value="Transc_reg_CodY_N"/>
</dbReference>
<dbReference type="Proteomes" id="UP000282930">
    <property type="component" value="Chromosome"/>
</dbReference>
<dbReference type="KEGG" id="ccha:ELD05_03275"/>
<dbReference type="Gene3D" id="1.10.10.10">
    <property type="entry name" value="Winged helix-like DNA-binding domain superfamily/Winged helix DNA-binding domain"/>
    <property type="match status" value="1"/>
</dbReference>
<dbReference type="PANTHER" id="PTHR40062">
    <property type="entry name" value="GTP-SENSING TRANSCRIPTIONAL PLEIOTROPIC REPRESSOR CODY"/>
    <property type="match status" value="1"/>
</dbReference>
<evidence type="ECO:0000259" key="9">
    <source>
        <dbReference type="Pfam" id="PF08222"/>
    </source>
</evidence>
<evidence type="ECO:0000256" key="1">
    <source>
        <dbReference type="ARBA" id="ARBA00022490"/>
    </source>
</evidence>
<dbReference type="EMBL" id="CP034791">
    <property type="protein sequence ID" value="AZT89751.1"/>
    <property type="molecule type" value="Genomic_DNA"/>
</dbReference>
<feature type="DNA-binding region" description="H-T-H motif" evidence="7">
    <location>
        <begin position="204"/>
        <end position="223"/>
    </location>
</feature>
<evidence type="ECO:0000256" key="5">
    <source>
        <dbReference type="ARBA" id="ARBA00023163"/>
    </source>
</evidence>